<evidence type="ECO:0000313" key="6">
    <source>
        <dbReference type="Proteomes" id="UP000823935"/>
    </source>
</evidence>
<reference evidence="5" key="1">
    <citation type="submission" date="2020-10" db="EMBL/GenBank/DDBJ databases">
        <authorList>
            <person name="Gilroy R."/>
        </authorList>
    </citation>
    <scope>NUCLEOTIDE SEQUENCE</scope>
    <source>
        <strain evidence="5">CHK190-19873</strain>
    </source>
</reference>
<gene>
    <name evidence="5" type="ORF">IAB44_16360</name>
</gene>
<dbReference type="SUPFAM" id="SSF51215">
    <property type="entry name" value="Regulatory protein AraC"/>
    <property type="match status" value="1"/>
</dbReference>
<organism evidence="5 6">
    <name type="scientific">Candidatus Limivivens intestinipullorum</name>
    <dbReference type="NCBI Taxonomy" id="2840858"/>
    <lineage>
        <taxon>Bacteria</taxon>
        <taxon>Bacillati</taxon>
        <taxon>Bacillota</taxon>
        <taxon>Clostridia</taxon>
        <taxon>Lachnospirales</taxon>
        <taxon>Lachnospiraceae</taxon>
        <taxon>Lachnospiraceae incertae sedis</taxon>
        <taxon>Candidatus Limivivens</taxon>
    </lineage>
</organism>
<dbReference type="PANTHER" id="PTHR43280:SF30">
    <property type="entry name" value="MMSAB OPERON REGULATORY PROTEIN"/>
    <property type="match status" value="1"/>
</dbReference>
<evidence type="ECO:0000256" key="1">
    <source>
        <dbReference type="ARBA" id="ARBA00023015"/>
    </source>
</evidence>
<protein>
    <submittedName>
        <fullName evidence="5">Helix-turn-helix transcriptional regulator</fullName>
    </submittedName>
</protein>
<dbReference type="InterPro" id="IPR009057">
    <property type="entry name" value="Homeodomain-like_sf"/>
</dbReference>
<dbReference type="PROSITE" id="PS01124">
    <property type="entry name" value="HTH_ARAC_FAMILY_2"/>
    <property type="match status" value="1"/>
</dbReference>
<dbReference type="EMBL" id="DVIQ01000112">
    <property type="protein sequence ID" value="HIS33097.1"/>
    <property type="molecule type" value="Genomic_DNA"/>
</dbReference>
<sequence length="296" mass="34450">MYANTGYLWGADVDEERTDIPLAVVSCGNYKLRKMPVLKTVRPYGRKDYQMMYVASGNVYYMEENRQHTALAGSLILFPPNIPQNYMYYREEQTEVYWVHFTGNRAEDTAREVFGGVNAACVLPVGRSSAYPYLYLQMIHELQMKKPCFEELLELRLRELLALAKRYQREALGADWRMKKEVETAVRYFNENYSKPVNISEYAKAQNMSTCWFIRSFRQYTGMPPLQYLTKIRMAKAASLLESTNYNVGEIGAVVGYENPLYFSRIFKKQTGYSPAEYRKRRLGGGIGFYEELFVV</sequence>
<reference evidence="5" key="2">
    <citation type="journal article" date="2021" name="PeerJ">
        <title>Extensive microbial diversity within the chicken gut microbiome revealed by metagenomics and culture.</title>
        <authorList>
            <person name="Gilroy R."/>
            <person name="Ravi A."/>
            <person name="Getino M."/>
            <person name="Pursley I."/>
            <person name="Horton D.L."/>
            <person name="Alikhan N.F."/>
            <person name="Baker D."/>
            <person name="Gharbi K."/>
            <person name="Hall N."/>
            <person name="Watson M."/>
            <person name="Adriaenssens E.M."/>
            <person name="Foster-Nyarko E."/>
            <person name="Jarju S."/>
            <person name="Secka A."/>
            <person name="Antonio M."/>
            <person name="Oren A."/>
            <person name="Chaudhuri R.R."/>
            <person name="La Ragione R."/>
            <person name="Hildebrand F."/>
            <person name="Pallen M.J."/>
        </authorList>
    </citation>
    <scope>NUCLEOTIDE SEQUENCE</scope>
    <source>
        <strain evidence="5">CHK190-19873</strain>
    </source>
</reference>
<dbReference type="AlphaFoldDB" id="A0A9D1EVY9"/>
<evidence type="ECO:0000259" key="4">
    <source>
        <dbReference type="PROSITE" id="PS01124"/>
    </source>
</evidence>
<dbReference type="InterPro" id="IPR020449">
    <property type="entry name" value="Tscrpt_reg_AraC-type_HTH"/>
</dbReference>
<evidence type="ECO:0000256" key="2">
    <source>
        <dbReference type="ARBA" id="ARBA00023125"/>
    </source>
</evidence>
<keyword evidence="3" id="KW-0804">Transcription</keyword>
<dbReference type="PROSITE" id="PS00041">
    <property type="entry name" value="HTH_ARAC_FAMILY_1"/>
    <property type="match status" value="1"/>
</dbReference>
<dbReference type="Proteomes" id="UP000823935">
    <property type="component" value="Unassembled WGS sequence"/>
</dbReference>
<keyword evidence="1" id="KW-0805">Transcription regulation</keyword>
<dbReference type="InterPro" id="IPR003313">
    <property type="entry name" value="AraC-bd"/>
</dbReference>
<dbReference type="Pfam" id="PF02311">
    <property type="entry name" value="AraC_binding"/>
    <property type="match status" value="1"/>
</dbReference>
<evidence type="ECO:0000313" key="5">
    <source>
        <dbReference type="EMBL" id="HIS33097.1"/>
    </source>
</evidence>
<dbReference type="PRINTS" id="PR00032">
    <property type="entry name" value="HTHARAC"/>
</dbReference>
<proteinExistence type="predicted"/>
<dbReference type="SUPFAM" id="SSF46689">
    <property type="entry name" value="Homeodomain-like"/>
    <property type="match status" value="2"/>
</dbReference>
<dbReference type="InterPro" id="IPR018062">
    <property type="entry name" value="HTH_AraC-typ_CS"/>
</dbReference>
<dbReference type="Gene3D" id="2.60.120.280">
    <property type="entry name" value="Regulatory protein AraC"/>
    <property type="match status" value="1"/>
</dbReference>
<dbReference type="InterPro" id="IPR037923">
    <property type="entry name" value="HTH-like"/>
</dbReference>
<keyword evidence="2" id="KW-0238">DNA-binding</keyword>
<dbReference type="GO" id="GO:0003700">
    <property type="term" value="F:DNA-binding transcription factor activity"/>
    <property type="evidence" value="ECO:0007669"/>
    <property type="project" value="InterPro"/>
</dbReference>
<evidence type="ECO:0000256" key="3">
    <source>
        <dbReference type="ARBA" id="ARBA00023163"/>
    </source>
</evidence>
<dbReference type="SMART" id="SM00342">
    <property type="entry name" value="HTH_ARAC"/>
    <property type="match status" value="1"/>
</dbReference>
<name>A0A9D1EVY9_9FIRM</name>
<dbReference type="PANTHER" id="PTHR43280">
    <property type="entry name" value="ARAC-FAMILY TRANSCRIPTIONAL REGULATOR"/>
    <property type="match status" value="1"/>
</dbReference>
<accession>A0A9D1EVY9</accession>
<dbReference type="GO" id="GO:0043565">
    <property type="term" value="F:sequence-specific DNA binding"/>
    <property type="evidence" value="ECO:0007669"/>
    <property type="project" value="InterPro"/>
</dbReference>
<comment type="caution">
    <text evidence="5">The sequence shown here is derived from an EMBL/GenBank/DDBJ whole genome shotgun (WGS) entry which is preliminary data.</text>
</comment>
<dbReference type="Gene3D" id="1.10.10.60">
    <property type="entry name" value="Homeodomain-like"/>
    <property type="match status" value="2"/>
</dbReference>
<dbReference type="Pfam" id="PF12833">
    <property type="entry name" value="HTH_18"/>
    <property type="match status" value="1"/>
</dbReference>
<feature type="domain" description="HTH araC/xylS-type" evidence="4">
    <location>
        <begin position="183"/>
        <end position="281"/>
    </location>
</feature>
<dbReference type="InterPro" id="IPR018060">
    <property type="entry name" value="HTH_AraC"/>
</dbReference>